<dbReference type="AlphaFoldDB" id="A0A7D9D640"/>
<sequence length="49" mass="5625">MESLTEEDTPLIKKEEKLTGQMLKDIDRSSLQLIHGAGIYRDFFTLKKG</sequence>
<dbReference type="EMBL" id="CACRXK020000041">
    <property type="protein sequence ID" value="CAB3977294.1"/>
    <property type="molecule type" value="Genomic_DNA"/>
</dbReference>
<dbReference type="Proteomes" id="UP001152795">
    <property type="component" value="Unassembled WGS sequence"/>
</dbReference>
<proteinExistence type="predicted"/>
<accession>A0A7D9D640</accession>
<reference evidence="1" key="1">
    <citation type="submission" date="2020-04" db="EMBL/GenBank/DDBJ databases">
        <authorList>
            <person name="Alioto T."/>
            <person name="Alioto T."/>
            <person name="Gomez Garrido J."/>
        </authorList>
    </citation>
    <scope>NUCLEOTIDE SEQUENCE</scope>
    <source>
        <strain evidence="1">A484AB</strain>
    </source>
</reference>
<keyword evidence="2" id="KW-1185">Reference proteome</keyword>
<gene>
    <name evidence="1" type="ORF">PACLA_8A067608</name>
</gene>
<evidence type="ECO:0000313" key="1">
    <source>
        <dbReference type="EMBL" id="CAB3977294.1"/>
    </source>
</evidence>
<protein>
    <submittedName>
        <fullName evidence="1">Uncharacterized protein</fullName>
    </submittedName>
</protein>
<comment type="caution">
    <text evidence="1">The sequence shown here is derived from an EMBL/GenBank/DDBJ whole genome shotgun (WGS) entry which is preliminary data.</text>
</comment>
<name>A0A7D9D640_PARCT</name>
<organism evidence="1 2">
    <name type="scientific">Paramuricea clavata</name>
    <name type="common">Red gorgonian</name>
    <name type="synonym">Violescent sea-whip</name>
    <dbReference type="NCBI Taxonomy" id="317549"/>
    <lineage>
        <taxon>Eukaryota</taxon>
        <taxon>Metazoa</taxon>
        <taxon>Cnidaria</taxon>
        <taxon>Anthozoa</taxon>
        <taxon>Octocorallia</taxon>
        <taxon>Malacalcyonacea</taxon>
        <taxon>Plexauridae</taxon>
        <taxon>Paramuricea</taxon>
    </lineage>
</organism>
<evidence type="ECO:0000313" key="2">
    <source>
        <dbReference type="Proteomes" id="UP001152795"/>
    </source>
</evidence>